<dbReference type="PROSITE" id="PS50084">
    <property type="entry name" value="KH_TYPE_1"/>
    <property type="match status" value="3"/>
</dbReference>
<dbReference type="InterPro" id="IPR004087">
    <property type="entry name" value="KH_dom"/>
</dbReference>
<feature type="compositionally biased region" description="Low complexity" evidence="3">
    <location>
        <begin position="31"/>
        <end position="69"/>
    </location>
</feature>
<dbReference type="SMART" id="SM00322">
    <property type="entry name" value="KH"/>
    <property type="match status" value="3"/>
</dbReference>
<proteinExistence type="predicted"/>
<feature type="region of interest" description="Disordered" evidence="3">
    <location>
        <begin position="31"/>
        <end position="82"/>
    </location>
</feature>
<evidence type="ECO:0000256" key="2">
    <source>
        <dbReference type="PROSITE-ProRule" id="PRU00117"/>
    </source>
</evidence>
<sequence>MTESLFDTKFAGGADKPEATAAGVDAVATSTTNASNAAVTSSNDEAGSSSSTTDTADSGSSPIAASGASTVAPSSSTLPSLDDNSSASALINYRVLVSAKEAGCLIGQNGTVINSIREVTNTKAGISKLQNGSHERILTVSGTLDDCSKALSYFAQALCNASAENLLSYNFFPLKQLSSIACVEGKTTVLRLLVPNAQMGTLIGSKGLRIQQLQSQFDISMIASKSFLPNSNERLVELQGSVDNLYDSLRVISRCLIEDFSSIVGTNYYTPRGFKRINGNVGGVSNISGVSGGSVGVSNASNTSTFASTTNSSSTNHNESSSGRSLVTDKVPFPNEIVGALIGKNGSRIQGVRKVSGATIGISDEVEGQNERVFTISGTSHAVEKAKGLLYHNLEREEARRLEAANESQ</sequence>
<feature type="domain" description="K Homology" evidence="4">
    <location>
        <begin position="325"/>
        <end position="395"/>
    </location>
</feature>
<evidence type="ECO:0000256" key="1">
    <source>
        <dbReference type="ARBA" id="ARBA00022737"/>
    </source>
</evidence>
<dbReference type="Proteomes" id="UP001497600">
    <property type="component" value="Chromosome F"/>
</dbReference>
<dbReference type="Pfam" id="PF00013">
    <property type="entry name" value="KH_1"/>
    <property type="match status" value="3"/>
</dbReference>
<feature type="compositionally biased region" description="Polar residues" evidence="3">
    <location>
        <begin position="71"/>
        <end position="82"/>
    </location>
</feature>
<protein>
    <submittedName>
        <fullName evidence="5">Heterogeneous nuclear rnp K-like protein 2</fullName>
    </submittedName>
</protein>
<dbReference type="Gene3D" id="3.30.1370.10">
    <property type="entry name" value="K Homology domain, type 1"/>
    <property type="match status" value="3"/>
</dbReference>
<keyword evidence="1" id="KW-0677">Repeat</keyword>
<feature type="compositionally biased region" description="Low complexity" evidence="3">
    <location>
        <begin position="305"/>
        <end position="322"/>
    </location>
</feature>
<feature type="domain" description="K Homology" evidence="4">
    <location>
        <begin position="89"/>
        <end position="159"/>
    </location>
</feature>
<dbReference type="EMBL" id="OZ004258">
    <property type="protein sequence ID" value="CAK7913067.1"/>
    <property type="molecule type" value="Genomic_DNA"/>
</dbReference>
<evidence type="ECO:0000259" key="4">
    <source>
        <dbReference type="SMART" id="SM00322"/>
    </source>
</evidence>
<feature type="region of interest" description="Disordered" evidence="3">
    <location>
        <begin position="305"/>
        <end position="328"/>
    </location>
</feature>
<name>A0ABP0EFD2_9ASCO</name>
<reference evidence="5 6" key="1">
    <citation type="submission" date="2024-01" db="EMBL/GenBank/DDBJ databases">
        <authorList>
            <consortium name="Genoscope - CEA"/>
            <person name="William W."/>
        </authorList>
    </citation>
    <scope>NUCLEOTIDE SEQUENCE [LARGE SCALE GENOMIC DNA]</scope>
    <source>
        <strain evidence="5 6">29B2s-10</strain>
    </source>
</reference>
<evidence type="ECO:0000313" key="5">
    <source>
        <dbReference type="EMBL" id="CAK7913067.1"/>
    </source>
</evidence>
<dbReference type="SUPFAM" id="SSF54791">
    <property type="entry name" value="Eukaryotic type KH-domain (KH-domain type I)"/>
    <property type="match status" value="3"/>
</dbReference>
<keyword evidence="2" id="KW-0694">RNA-binding</keyword>
<dbReference type="PANTHER" id="PTHR10288">
    <property type="entry name" value="KH DOMAIN CONTAINING RNA BINDING PROTEIN"/>
    <property type="match status" value="1"/>
</dbReference>
<feature type="domain" description="K Homology" evidence="4">
    <location>
        <begin position="186"/>
        <end position="257"/>
    </location>
</feature>
<feature type="region of interest" description="Disordered" evidence="3">
    <location>
        <begin position="1"/>
        <end position="20"/>
    </location>
</feature>
<dbReference type="InterPro" id="IPR036612">
    <property type="entry name" value="KH_dom_type_1_sf"/>
</dbReference>
<keyword evidence="6" id="KW-1185">Reference proteome</keyword>
<dbReference type="InterPro" id="IPR004088">
    <property type="entry name" value="KH_dom_type_1"/>
</dbReference>
<gene>
    <name evidence="5" type="primary">HEK2</name>
    <name evidence="5" type="ORF">CAAN4_F09890</name>
</gene>
<accession>A0ABP0EFD2</accession>
<evidence type="ECO:0000256" key="3">
    <source>
        <dbReference type="SAM" id="MobiDB-lite"/>
    </source>
</evidence>
<organism evidence="5 6">
    <name type="scientific">[Candida] anglica</name>
    <dbReference type="NCBI Taxonomy" id="148631"/>
    <lineage>
        <taxon>Eukaryota</taxon>
        <taxon>Fungi</taxon>
        <taxon>Dikarya</taxon>
        <taxon>Ascomycota</taxon>
        <taxon>Saccharomycotina</taxon>
        <taxon>Pichiomycetes</taxon>
        <taxon>Debaryomycetaceae</taxon>
        <taxon>Kurtzmaniella</taxon>
    </lineage>
</organism>
<evidence type="ECO:0000313" key="6">
    <source>
        <dbReference type="Proteomes" id="UP001497600"/>
    </source>
</evidence>